<evidence type="ECO:0000256" key="1">
    <source>
        <dbReference type="SAM" id="SignalP"/>
    </source>
</evidence>
<dbReference type="PANTHER" id="PTHR43135">
    <property type="entry name" value="ALPHA-D-RIBOSE 1-METHYLPHOSPHONATE 5-TRIPHOSPHATE DIPHOSPHATASE"/>
    <property type="match status" value="1"/>
</dbReference>
<dbReference type="InterPro" id="IPR032466">
    <property type="entry name" value="Metal_Hydrolase"/>
</dbReference>
<accession>A0A2D2AUQ5</accession>
<dbReference type="Proteomes" id="UP000228945">
    <property type="component" value="Chromosome"/>
</dbReference>
<dbReference type="Gene3D" id="3.40.50.10910">
    <property type="entry name" value="Amidohydrolase"/>
    <property type="match status" value="1"/>
</dbReference>
<dbReference type="SUPFAM" id="SSF51338">
    <property type="entry name" value="Composite domain of metallo-dependent hydrolases"/>
    <property type="match status" value="1"/>
</dbReference>
<dbReference type="GO" id="GO:0016810">
    <property type="term" value="F:hydrolase activity, acting on carbon-nitrogen (but not peptide) bonds"/>
    <property type="evidence" value="ECO:0007669"/>
    <property type="project" value="InterPro"/>
</dbReference>
<feature type="domain" description="Amidohydrolase-related" evidence="2">
    <location>
        <begin position="365"/>
        <end position="461"/>
    </location>
</feature>
<sequence length="478" mass="50926">MRLLLSVLAALAGALPALAAPAAAPLVIADVTVIPVDTDEVLPGRTVLIRDGRIVRIDPAKEARIPKGATVVDGRGKFLVPGFFDAHVHITARAAAKASRDPATAALDLPPGYDQAVMLSFLRAGVTSVANLGGGPVGDGELLRLREEIAAGRTAGPRLYIAKRINGPLAGVTEKDLATAPASTIDAPTIAADGAAAVQAAKAKGYDFIKPYQFLNRQTYAAVVEEAGRQGFVTTGHLPELGCSVCADRAFVFAHPMSNVAHAEELQRYGRETDLAPADIDALADLVKRSGMGVTPTLITMKAIQHMQVEREVMPVAPGWSRYLDPVSRLQWTAPANRYLGQPFRDRDGAHLFSASYDFARVLTRQLWKRGVPLTVGTDASLPGLVYGHSVHQEMIELHEIGLSPVEVLRAASLNGRRLFDPKGDDGAIRPGRRADLVLLGADPLADVRNVETVEGVVAAGLWRSAAELDRLYEEAAR</sequence>
<dbReference type="Gene3D" id="1.20.58.520">
    <property type="entry name" value="Amidohydrolase"/>
    <property type="match status" value="1"/>
</dbReference>
<dbReference type="RefSeq" id="WP_099620988.1">
    <property type="nucleotide sequence ID" value="NZ_CP024201.1"/>
</dbReference>
<dbReference type="Gene3D" id="2.30.40.10">
    <property type="entry name" value="Urease, subunit C, domain 1"/>
    <property type="match status" value="1"/>
</dbReference>
<dbReference type="PANTHER" id="PTHR43135:SF3">
    <property type="entry name" value="ALPHA-D-RIBOSE 1-METHYLPHOSPHONATE 5-TRIPHOSPHATE DIPHOSPHATASE"/>
    <property type="match status" value="1"/>
</dbReference>
<dbReference type="AlphaFoldDB" id="A0A2D2AUQ5"/>
<dbReference type="InterPro" id="IPR051781">
    <property type="entry name" value="Metallo-dep_Hydrolase"/>
</dbReference>
<dbReference type="OrthoDB" id="8098664at2"/>
<evidence type="ECO:0000313" key="3">
    <source>
        <dbReference type="EMBL" id="ATQ41731.1"/>
    </source>
</evidence>
<keyword evidence="1" id="KW-0732">Signal</keyword>
<gene>
    <name evidence="3" type="ORF">CSW64_04565</name>
</gene>
<name>A0A2D2AUQ5_9CAUL</name>
<dbReference type="SUPFAM" id="SSF51556">
    <property type="entry name" value="Metallo-dependent hydrolases"/>
    <property type="match status" value="1"/>
</dbReference>
<proteinExistence type="predicted"/>
<dbReference type="Pfam" id="PF01979">
    <property type="entry name" value="Amidohydro_1"/>
    <property type="match status" value="1"/>
</dbReference>
<dbReference type="KEGG" id="cmb:CSW64_04565"/>
<keyword evidence="4" id="KW-1185">Reference proteome</keyword>
<reference evidence="3 4" key="1">
    <citation type="submission" date="2017-10" db="EMBL/GenBank/DDBJ databases">
        <title>Genome sequence of Caulobacter mirabilis FWC38.</title>
        <authorList>
            <person name="Fiebig A."/>
            <person name="Crosson S."/>
        </authorList>
    </citation>
    <scope>NUCLEOTIDE SEQUENCE [LARGE SCALE GENOMIC DNA]</scope>
    <source>
        <strain evidence="3 4">FWC 38</strain>
    </source>
</reference>
<evidence type="ECO:0000259" key="2">
    <source>
        <dbReference type="Pfam" id="PF01979"/>
    </source>
</evidence>
<dbReference type="InterPro" id="IPR006680">
    <property type="entry name" value="Amidohydro-rel"/>
</dbReference>
<feature type="chain" id="PRO_5013763379" description="Amidohydrolase-related domain-containing protein" evidence="1">
    <location>
        <begin position="20"/>
        <end position="478"/>
    </location>
</feature>
<evidence type="ECO:0000313" key="4">
    <source>
        <dbReference type="Proteomes" id="UP000228945"/>
    </source>
</evidence>
<organism evidence="3 4">
    <name type="scientific">Caulobacter mirabilis</name>
    <dbReference type="NCBI Taxonomy" id="69666"/>
    <lineage>
        <taxon>Bacteria</taxon>
        <taxon>Pseudomonadati</taxon>
        <taxon>Pseudomonadota</taxon>
        <taxon>Alphaproteobacteria</taxon>
        <taxon>Caulobacterales</taxon>
        <taxon>Caulobacteraceae</taxon>
        <taxon>Caulobacter</taxon>
    </lineage>
</organism>
<protein>
    <recommendedName>
        <fullName evidence="2">Amidohydrolase-related domain-containing protein</fullName>
    </recommendedName>
</protein>
<dbReference type="EMBL" id="CP024201">
    <property type="protein sequence ID" value="ATQ41731.1"/>
    <property type="molecule type" value="Genomic_DNA"/>
</dbReference>
<feature type="signal peptide" evidence="1">
    <location>
        <begin position="1"/>
        <end position="19"/>
    </location>
</feature>
<dbReference type="InterPro" id="IPR011059">
    <property type="entry name" value="Metal-dep_hydrolase_composite"/>
</dbReference>
<dbReference type="Gene3D" id="3.30.110.90">
    <property type="entry name" value="Amidohydrolase"/>
    <property type="match status" value="1"/>
</dbReference>